<reference evidence="2" key="2">
    <citation type="submission" date="2023-06" db="EMBL/GenBank/DDBJ databases">
        <authorList>
            <consortium name="Lawrence Berkeley National Laboratory"/>
            <person name="Mondo S.J."/>
            <person name="Hensen N."/>
            <person name="Bonometti L."/>
            <person name="Westerberg I."/>
            <person name="Brannstrom I.O."/>
            <person name="Guillou S."/>
            <person name="Cros-Aarteil S."/>
            <person name="Calhoun S."/>
            <person name="Haridas S."/>
            <person name="Kuo A."/>
            <person name="Pangilinan J."/>
            <person name="Riley R."/>
            <person name="Labutti K."/>
            <person name="Andreopoulos B."/>
            <person name="Lipzen A."/>
            <person name="Chen C."/>
            <person name="Yanf M."/>
            <person name="Daum C."/>
            <person name="Ng V."/>
            <person name="Clum A."/>
            <person name="Steindorff A."/>
            <person name="Ohm R."/>
            <person name="Martin F."/>
            <person name="Silar P."/>
            <person name="Natvig D."/>
            <person name="Lalanne C."/>
            <person name="Gautier V."/>
            <person name="Ament-Velasquez S.L."/>
            <person name="Kruys A."/>
            <person name="Hutchinson M.I."/>
            <person name="Powell A.J."/>
            <person name="Barry K."/>
            <person name="Miller A.N."/>
            <person name="Grigoriev I.V."/>
            <person name="Debuchy R."/>
            <person name="Gladieux P."/>
            <person name="Thoren M.H."/>
            <person name="Johannesson H."/>
        </authorList>
    </citation>
    <scope>NUCLEOTIDE SEQUENCE</scope>
    <source>
        <strain evidence="2">CBS 626.80</strain>
    </source>
</reference>
<evidence type="ECO:0000313" key="2">
    <source>
        <dbReference type="EMBL" id="KAK3946834.1"/>
    </source>
</evidence>
<feature type="compositionally biased region" description="Polar residues" evidence="1">
    <location>
        <begin position="531"/>
        <end position="540"/>
    </location>
</feature>
<evidence type="ECO:0000313" key="3">
    <source>
        <dbReference type="Proteomes" id="UP001303222"/>
    </source>
</evidence>
<feature type="region of interest" description="Disordered" evidence="1">
    <location>
        <begin position="429"/>
        <end position="468"/>
    </location>
</feature>
<feature type="compositionally biased region" description="Polar residues" evidence="1">
    <location>
        <begin position="430"/>
        <end position="460"/>
    </location>
</feature>
<dbReference type="AlphaFoldDB" id="A0AAN6SAU6"/>
<keyword evidence="3" id="KW-1185">Reference proteome</keyword>
<gene>
    <name evidence="2" type="ORF">QBC32DRAFT_387417</name>
</gene>
<comment type="caution">
    <text evidence="2">The sequence shown here is derived from an EMBL/GenBank/DDBJ whole genome shotgun (WGS) entry which is preliminary data.</text>
</comment>
<accession>A0AAN6SAU6</accession>
<name>A0AAN6SAU6_9PEZI</name>
<dbReference type="Proteomes" id="UP001303222">
    <property type="component" value="Unassembled WGS sequence"/>
</dbReference>
<organism evidence="2 3">
    <name type="scientific">Pseudoneurospora amorphoporcata</name>
    <dbReference type="NCBI Taxonomy" id="241081"/>
    <lineage>
        <taxon>Eukaryota</taxon>
        <taxon>Fungi</taxon>
        <taxon>Dikarya</taxon>
        <taxon>Ascomycota</taxon>
        <taxon>Pezizomycotina</taxon>
        <taxon>Sordariomycetes</taxon>
        <taxon>Sordariomycetidae</taxon>
        <taxon>Sordariales</taxon>
        <taxon>Sordariaceae</taxon>
        <taxon>Pseudoneurospora</taxon>
    </lineage>
</organism>
<dbReference type="EMBL" id="MU859496">
    <property type="protein sequence ID" value="KAK3946834.1"/>
    <property type="molecule type" value="Genomic_DNA"/>
</dbReference>
<proteinExistence type="predicted"/>
<reference evidence="2" key="1">
    <citation type="journal article" date="2023" name="Mol. Phylogenet. Evol.">
        <title>Genome-scale phylogeny and comparative genomics of the fungal order Sordariales.</title>
        <authorList>
            <person name="Hensen N."/>
            <person name="Bonometti L."/>
            <person name="Westerberg I."/>
            <person name="Brannstrom I.O."/>
            <person name="Guillou S."/>
            <person name="Cros-Aarteil S."/>
            <person name="Calhoun S."/>
            <person name="Haridas S."/>
            <person name="Kuo A."/>
            <person name="Mondo S."/>
            <person name="Pangilinan J."/>
            <person name="Riley R."/>
            <person name="LaButti K."/>
            <person name="Andreopoulos B."/>
            <person name="Lipzen A."/>
            <person name="Chen C."/>
            <person name="Yan M."/>
            <person name="Daum C."/>
            <person name="Ng V."/>
            <person name="Clum A."/>
            <person name="Steindorff A."/>
            <person name="Ohm R.A."/>
            <person name="Martin F."/>
            <person name="Silar P."/>
            <person name="Natvig D.O."/>
            <person name="Lalanne C."/>
            <person name="Gautier V."/>
            <person name="Ament-Velasquez S.L."/>
            <person name="Kruys A."/>
            <person name="Hutchinson M.I."/>
            <person name="Powell A.J."/>
            <person name="Barry K."/>
            <person name="Miller A.N."/>
            <person name="Grigoriev I.V."/>
            <person name="Debuchy R."/>
            <person name="Gladieux P."/>
            <person name="Hiltunen Thoren M."/>
            <person name="Johannesson H."/>
        </authorList>
    </citation>
    <scope>NUCLEOTIDE SEQUENCE</scope>
    <source>
        <strain evidence="2">CBS 626.80</strain>
    </source>
</reference>
<sequence>MSSFSKWYRPHCSPDVVPDRLHKTLFHHPQPIIRGRDGAPVTARLVVPPRTEAISGALGATAVHMKMVLVQEDEEQQKEESKRQKEGVMQSIEKVDEDGNVVHRMGGRNNYLDEHGNIMSRDALVHPFYGQRVDLQQETFHPKRYMPTRNAKIEANTKFGAFTTVRVSDPATDNKDKVKHQDEDIAMDEEITIEENKDSYTDIAAAIDAKTKWIPIPLDKQVIEDVSSSEYGRLGMDPKTLYFVFQNVRFPCKHGKYRVLFDVVVNEYRDDQDNRFPPLHLWPMGTYPGDCEEMINGSYKAGVLEFGHKVHVTCSIYWTRLCAVDYLNPVQYEVVEMIVKTRQLYTEKLWHVERERLAARQKERQAQRPIQVPAHAQCETQAPTQANSQAFAQVRPSRTEVQIQAAYAEAPRQPRIQPYHIQAHIPAQIQAHTQTEAQPHAQQGHIQVPQAQNRSEISAHTQRKTPARTQGKIYLHNYPQSLNHHVQPVVKEVQAHAQGKTYADIYSPSRQPPVEEYDPAQGWAGRERYSSGVQSSPSDTEAQDSCHEE</sequence>
<protein>
    <submittedName>
        <fullName evidence="2">Uncharacterized protein</fullName>
    </submittedName>
</protein>
<evidence type="ECO:0000256" key="1">
    <source>
        <dbReference type="SAM" id="MobiDB-lite"/>
    </source>
</evidence>
<feature type="region of interest" description="Disordered" evidence="1">
    <location>
        <begin position="503"/>
        <end position="549"/>
    </location>
</feature>